<organism evidence="1">
    <name type="scientific">uncultured Sphingomonas sp</name>
    <dbReference type="NCBI Taxonomy" id="158754"/>
    <lineage>
        <taxon>Bacteria</taxon>
        <taxon>Pseudomonadati</taxon>
        <taxon>Pseudomonadota</taxon>
        <taxon>Alphaproteobacteria</taxon>
        <taxon>Sphingomonadales</taxon>
        <taxon>Sphingomonadaceae</taxon>
        <taxon>Sphingomonas</taxon>
        <taxon>environmental samples</taxon>
    </lineage>
</organism>
<evidence type="ECO:0000313" key="1">
    <source>
        <dbReference type="EMBL" id="CAA9518754.1"/>
    </source>
</evidence>
<sequence length="59" mass="6537">MTILKHKASRMFAQGVVERGTLDHERGWCKGEHIASASLGPKRVRITNHLAQSTATPVR</sequence>
<protein>
    <submittedName>
        <fullName evidence="1">Uncharacterized protein</fullName>
    </submittedName>
</protein>
<gene>
    <name evidence="1" type="ORF">AVDCRST_MAG09-1869</name>
</gene>
<dbReference type="EMBL" id="CADCVZ010000053">
    <property type="protein sequence ID" value="CAA9518754.1"/>
    <property type="molecule type" value="Genomic_DNA"/>
</dbReference>
<proteinExistence type="predicted"/>
<reference evidence="1" key="1">
    <citation type="submission" date="2020-02" db="EMBL/GenBank/DDBJ databases">
        <authorList>
            <person name="Meier V. D."/>
        </authorList>
    </citation>
    <scope>NUCLEOTIDE SEQUENCE</scope>
    <source>
        <strain evidence="1">AVDCRST_MAG09</strain>
    </source>
</reference>
<name>A0A6J4TB37_9SPHN</name>
<dbReference type="AlphaFoldDB" id="A0A6J4TB37"/>
<accession>A0A6J4TB37</accession>